<proteinExistence type="predicted"/>
<evidence type="ECO:0000313" key="3">
    <source>
        <dbReference type="Proteomes" id="UP000007305"/>
    </source>
</evidence>
<reference evidence="3" key="1">
    <citation type="journal article" date="2009" name="Science">
        <title>The B73 maize genome: complexity, diversity, and dynamics.</title>
        <authorList>
            <person name="Schnable P.S."/>
            <person name="Ware D."/>
            <person name="Fulton R.S."/>
            <person name="Stein J.C."/>
            <person name="Wei F."/>
            <person name="Pasternak S."/>
            <person name="Liang C."/>
            <person name="Zhang J."/>
            <person name="Fulton L."/>
            <person name="Graves T.A."/>
            <person name="Minx P."/>
            <person name="Reily A.D."/>
            <person name="Courtney L."/>
            <person name="Kruchowski S.S."/>
            <person name="Tomlinson C."/>
            <person name="Strong C."/>
            <person name="Delehaunty K."/>
            <person name="Fronick C."/>
            <person name="Courtney B."/>
            <person name="Rock S.M."/>
            <person name="Belter E."/>
            <person name="Du F."/>
            <person name="Kim K."/>
            <person name="Abbott R.M."/>
            <person name="Cotton M."/>
            <person name="Levy A."/>
            <person name="Marchetto P."/>
            <person name="Ochoa K."/>
            <person name="Jackson S.M."/>
            <person name="Gillam B."/>
            <person name="Chen W."/>
            <person name="Yan L."/>
            <person name="Higginbotham J."/>
            <person name="Cardenas M."/>
            <person name="Waligorski J."/>
            <person name="Applebaum E."/>
            <person name="Phelps L."/>
            <person name="Falcone J."/>
            <person name="Kanchi K."/>
            <person name="Thane T."/>
            <person name="Scimone A."/>
            <person name="Thane N."/>
            <person name="Henke J."/>
            <person name="Wang T."/>
            <person name="Ruppert J."/>
            <person name="Shah N."/>
            <person name="Rotter K."/>
            <person name="Hodges J."/>
            <person name="Ingenthron E."/>
            <person name="Cordes M."/>
            <person name="Kohlberg S."/>
            <person name="Sgro J."/>
            <person name="Delgado B."/>
            <person name="Mead K."/>
            <person name="Chinwalla A."/>
            <person name="Leonard S."/>
            <person name="Crouse K."/>
            <person name="Collura K."/>
            <person name="Kudrna D."/>
            <person name="Currie J."/>
            <person name="He R."/>
            <person name="Angelova A."/>
            <person name="Rajasekar S."/>
            <person name="Mueller T."/>
            <person name="Lomeli R."/>
            <person name="Scara G."/>
            <person name="Ko A."/>
            <person name="Delaney K."/>
            <person name="Wissotski M."/>
            <person name="Lopez G."/>
            <person name="Campos D."/>
            <person name="Braidotti M."/>
            <person name="Ashley E."/>
            <person name="Golser W."/>
            <person name="Kim H."/>
            <person name="Lee S."/>
            <person name="Lin J."/>
            <person name="Dujmic Z."/>
            <person name="Kim W."/>
            <person name="Talag J."/>
            <person name="Zuccolo A."/>
            <person name="Fan C."/>
            <person name="Sebastian A."/>
            <person name="Kramer M."/>
            <person name="Spiegel L."/>
            <person name="Nascimento L."/>
            <person name="Zutavern T."/>
            <person name="Miller B."/>
            <person name="Ambroise C."/>
            <person name="Muller S."/>
            <person name="Spooner W."/>
            <person name="Narechania A."/>
            <person name="Ren L."/>
            <person name="Wei S."/>
            <person name="Kumari S."/>
            <person name="Faga B."/>
            <person name="Levy M.J."/>
            <person name="McMahan L."/>
            <person name="Van Buren P."/>
            <person name="Vaughn M.W."/>
            <person name="Ying K."/>
            <person name="Yeh C.-T."/>
            <person name="Emrich S.J."/>
            <person name="Jia Y."/>
            <person name="Kalyanaraman A."/>
            <person name="Hsia A.-P."/>
            <person name="Barbazuk W.B."/>
            <person name="Baucom R.S."/>
            <person name="Brutnell T.P."/>
            <person name="Carpita N.C."/>
            <person name="Chaparro C."/>
            <person name="Chia J.-M."/>
            <person name="Deragon J.-M."/>
            <person name="Estill J.C."/>
            <person name="Fu Y."/>
            <person name="Jeddeloh J.A."/>
            <person name="Han Y."/>
            <person name="Lee H."/>
            <person name="Li P."/>
            <person name="Lisch D.R."/>
            <person name="Liu S."/>
            <person name="Liu Z."/>
            <person name="Nagel D.H."/>
            <person name="McCann M.C."/>
            <person name="SanMiguel P."/>
            <person name="Myers A.M."/>
            <person name="Nettleton D."/>
            <person name="Nguyen J."/>
            <person name="Penning B.W."/>
            <person name="Ponnala L."/>
            <person name="Schneider K.L."/>
            <person name="Schwartz D.C."/>
            <person name="Sharma A."/>
            <person name="Soderlund C."/>
            <person name="Springer N.M."/>
            <person name="Sun Q."/>
            <person name="Wang H."/>
            <person name="Waterman M."/>
            <person name="Westerman R."/>
            <person name="Wolfgruber T.K."/>
            <person name="Yang L."/>
            <person name="Yu Y."/>
            <person name="Zhang L."/>
            <person name="Zhou S."/>
            <person name="Zhu Q."/>
            <person name="Bennetzen J.L."/>
            <person name="Dawe R.K."/>
            <person name="Jiang J."/>
            <person name="Jiang N."/>
            <person name="Presting G.G."/>
            <person name="Wessler S.R."/>
            <person name="Aluru S."/>
            <person name="Martienssen R.A."/>
            <person name="Clifton S.W."/>
            <person name="McCombie W.R."/>
            <person name="Wing R.A."/>
            <person name="Wilson R.K."/>
        </authorList>
    </citation>
    <scope>NUCLEOTIDE SEQUENCE [LARGE SCALE GENOMIC DNA]</scope>
    <source>
        <strain evidence="3">cv. B73</strain>
    </source>
</reference>
<accession>A0A804R9H8</accession>
<dbReference type="InParanoid" id="A0A804R9H8"/>
<organism evidence="2 3">
    <name type="scientific">Zea mays</name>
    <name type="common">Maize</name>
    <dbReference type="NCBI Taxonomy" id="4577"/>
    <lineage>
        <taxon>Eukaryota</taxon>
        <taxon>Viridiplantae</taxon>
        <taxon>Streptophyta</taxon>
        <taxon>Embryophyta</taxon>
        <taxon>Tracheophyta</taxon>
        <taxon>Spermatophyta</taxon>
        <taxon>Magnoliopsida</taxon>
        <taxon>Liliopsida</taxon>
        <taxon>Poales</taxon>
        <taxon>Poaceae</taxon>
        <taxon>PACMAD clade</taxon>
        <taxon>Panicoideae</taxon>
        <taxon>Andropogonodae</taxon>
        <taxon>Andropogoneae</taxon>
        <taxon>Tripsacinae</taxon>
        <taxon>Zea</taxon>
    </lineage>
</organism>
<dbReference type="Proteomes" id="UP000007305">
    <property type="component" value="Chromosome 9"/>
</dbReference>
<dbReference type="EnsemblPlants" id="Zm00001eb399960_T001">
    <property type="protein sequence ID" value="Zm00001eb399960_P001"/>
    <property type="gene ID" value="Zm00001eb399960"/>
</dbReference>
<protein>
    <submittedName>
        <fullName evidence="2">Uncharacterized protein</fullName>
    </submittedName>
</protein>
<keyword evidence="3" id="KW-1185">Reference proteome</keyword>
<evidence type="ECO:0000313" key="2">
    <source>
        <dbReference type="EnsemblPlants" id="Zm00001eb399960_P001"/>
    </source>
</evidence>
<feature type="region of interest" description="Disordered" evidence="1">
    <location>
        <begin position="1"/>
        <end position="40"/>
    </location>
</feature>
<feature type="region of interest" description="Disordered" evidence="1">
    <location>
        <begin position="87"/>
        <end position="129"/>
    </location>
</feature>
<dbReference type="AlphaFoldDB" id="A0A804R9H8"/>
<sequence length="129" mass="14096">RDVGLPSPVEELAPHQAEEEEQLLRHGQHQRADGGDVGLERVARDGHELLGQRDAREPLLVLLLVHAPVRAVVRALVRPHHVHQPVLGARGLAPPVGQQDRRRAHPEQAVGEQHVAPAPPVEVWGDDLG</sequence>
<name>A0A804R9H8_MAIZE</name>
<dbReference type="Gramene" id="Zm00001eb399960_T001">
    <property type="protein sequence ID" value="Zm00001eb399960_P001"/>
    <property type="gene ID" value="Zm00001eb399960"/>
</dbReference>
<feature type="compositionally biased region" description="Basic and acidic residues" evidence="1">
    <location>
        <begin position="30"/>
        <end position="40"/>
    </location>
</feature>
<reference evidence="2" key="3">
    <citation type="submission" date="2021-05" db="UniProtKB">
        <authorList>
            <consortium name="EnsemblPlants"/>
        </authorList>
    </citation>
    <scope>IDENTIFICATION</scope>
    <source>
        <strain evidence="2">cv. B73</strain>
    </source>
</reference>
<reference evidence="2" key="2">
    <citation type="submission" date="2019-07" db="EMBL/GenBank/DDBJ databases">
        <authorList>
            <person name="Seetharam A."/>
            <person name="Woodhouse M."/>
            <person name="Cannon E."/>
        </authorList>
    </citation>
    <scope>NUCLEOTIDE SEQUENCE [LARGE SCALE GENOMIC DNA]</scope>
    <source>
        <strain evidence="2">cv. B73</strain>
    </source>
</reference>
<evidence type="ECO:0000256" key="1">
    <source>
        <dbReference type="SAM" id="MobiDB-lite"/>
    </source>
</evidence>